<keyword evidence="16" id="KW-0234">DNA repair</keyword>
<evidence type="ECO:0000256" key="2">
    <source>
        <dbReference type="ARBA" id="ARBA00012727"/>
    </source>
</evidence>
<comment type="similarity">
    <text evidence="22">In the N-terminal section; belongs to the LigD polymerase family.</text>
</comment>
<evidence type="ECO:0000256" key="4">
    <source>
        <dbReference type="ARBA" id="ARBA00022679"/>
    </source>
</evidence>
<keyword evidence="9" id="KW-0227">DNA damage</keyword>
<dbReference type="CDD" id="cd04866">
    <property type="entry name" value="LigD_Pol_like_3"/>
    <property type="match status" value="1"/>
</dbReference>
<dbReference type="EC" id="6.5.1.1" evidence="2"/>
<dbReference type="InterPro" id="IPR012310">
    <property type="entry name" value="DNA_ligase_ATP-dep_cent"/>
</dbReference>
<evidence type="ECO:0000256" key="12">
    <source>
        <dbReference type="ARBA" id="ARBA00022840"/>
    </source>
</evidence>
<dbReference type="InterPro" id="IPR014143">
    <property type="entry name" value="NHEJ_ligase_prk"/>
</dbReference>
<dbReference type="Pfam" id="PF01068">
    <property type="entry name" value="DNA_ligase_A_M"/>
    <property type="match status" value="1"/>
</dbReference>
<keyword evidence="11" id="KW-0269">Exonuclease</keyword>
<comment type="catalytic activity">
    <reaction evidence="20">
        <text>ATP + (deoxyribonucleotide)n-3'-hydroxyl + 5'-phospho-(deoxyribonucleotide)m = (deoxyribonucleotide)n+m + AMP + diphosphate.</text>
        <dbReference type="EC" id="6.5.1.1"/>
    </reaction>
</comment>
<evidence type="ECO:0000256" key="13">
    <source>
        <dbReference type="ARBA" id="ARBA00022932"/>
    </source>
</evidence>
<evidence type="ECO:0000313" key="25">
    <source>
        <dbReference type="Proteomes" id="UP001223586"/>
    </source>
</evidence>
<dbReference type="InterPro" id="IPR033652">
    <property type="entry name" value="LigD_Pol-like_3"/>
</dbReference>
<comment type="cofactor">
    <cofactor evidence="1">
        <name>Mn(2+)</name>
        <dbReference type="ChEBI" id="CHEBI:29035"/>
    </cofactor>
</comment>
<name>A0ABT9WY73_9BACI</name>
<dbReference type="InterPro" id="IPR016059">
    <property type="entry name" value="DNA_ligase_ATP-dep_CS"/>
</dbReference>
<evidence type="ECO:0000256" key="11">
    <source>
        <dbReference type="ARBA" id="ARBA00022839"/>
    </source>
</evidence>
<evidence type="ECO:0000256" key="1">
    <source>
        <dbReference type="ARBA" id="ARBA00001936"/>
    </source>
</evidence>
<keyword evidence="6" id="KW-0540">Nuclease</keyword>
<dbReference type="InterPro" id="IPR014146">
    <property type="entry name" value="LigD_ligase_dom"/>
</dbReference>
<evidence type="ECO:0000256" key="6">
    <source>
        <dbReference type="ARBA" id="ARBA00022722"/>
    </source>
</evidence>
<keyword evidence="14" id="KW-0238">DNA-binding</keyword>
<dbReference type="NCBIfam" id="TIGR02779">
    <property type="entry name" value="NHEJ_ligase_lig"/>
    <property type="match status" value="1"/>
</dbReference>
<evidence type="ECO:0000256" key="18">
    <source>
        <dbReference type="ARBA" id="ARBA00023268"/>
    </source>
</evidence>
<evidence type="ECO:0000313" key="24">
    <source>
        <dbReference type="EMBL" id="MDQ0178238.1"/>
    </source>
</evidence>
<keyword evidence="15" id="KW-0233">DNA recombination</keyword>
<dbReference type="Gene3D" id="3.90.920.10">
    <property type="entry name" value="DNA primase, PRIM domain"/>
    <property type="match status" value="1"/>
</dbReference>
<dbReference type="PANTHER" id="PTHR42705">
    <property type="entry name" value="BIFUNCTIONAL NON-HOMOLOGOUS END JOINING PROTEIN LIGD"/>
    <property type="match status" value="1"/>
</dbReference>
<keyword evidence="18" id="KW-0511">Multifunctional enzyme</keyword>
<evidence type="ECO:0000256" key="7">
    <source>
        <dbReference type="ARBA" id="ARBA00022723"/>
    </source>
</evidence>
<keyword evidence="10" id="KW-0378">Hydrolase</keyword>
<evidence type="ECO:0000256" key="20">
    <source>
        <dbReference type="ARBA" id="ARBA00034003"/>
    </source>
</evidence>
<keyword evidence="12" id="KW-0067">ATP-binding</keyword>
<sequence length="613" mass="71446">MVNTLKPMLPILKQSLPQKEKWGYEVKYDGYRGMLEWTEEKMHLWSRNERDLLPQFPELAAFLLQLRPKAASYFPLLLDGELVLLEHGCKANFQQLQIRGRMKTDSRIKKQAQQRPCCFLAFDLLQQSGKNLWKKPYHDRKQLLQNLLAEWGLPLTPTIGVEALLHYVPYDKSSTNIWEMIQASDGEGMVAKQLNSKWEEGKRSEAWIKLKNWKTASCFITAYSKENGYYEIGVYQNNQIIILGQFLFSLPPESKGALQTIIQENAHTQNGSTLLISPAICVDVFYLEWYEGQLREPHFHTFRFDLTPDDCTFEQFLIQEASLPQEVTITHPDKPLWKHDAITKLDYVRYLRKVSPYMLPFLHDRLLTLIRYPHGIFGEGFYQKNCPDYAPSFVKTHQEGDIEYILCNDLRTFIWLGNQLAIEFHLPFQTIESHFVSEIVFDLDPPSRDKFQLAVQAAQMMKEIFDQLLLKSFVKTSGNKGLQVYIPLPDNQFTWEDTRKFTSFITQYLVTKEPTLFTTERLKKNRKGKLYLDYLQHGEGKTIIAPYSVRGNEEALVAAPLFWDEVNEKLHPNMFTIKTVLQRLHKMGCPFAAYMTAKKDQPFANVLEIMHAT</sequence>
<evidence type="ECO:0000256" key="14">
    <source>
        <dbReference type="ARBA" id="ARBA00023125"/>
    </source>
</evidence>
<keyword evidence="8" id="KW-0547">Nucleotide-binding</keyword>
<gene>
    <name evidence="24" type="ORF">J2S08_004142</name>
</gene>
<dbReference type="InterPro" id="IPR014145">
    <property type="entry name" value="LigD_pol_dom"/>
</dbReference>
<keyword evidence="25" id="KW-1185">Reference proteome</keyword>
<dbReference type="PROSITE" id="PS50160">
    <property type="entry name" value="DNA_LIGASE_A3"/>
    <property type="match status" value="1"/>
</dbReference>
<feature type="domain" description="ATP-dependent DNA ligase family profile" evidence="23">
    <location>
        <begin position="110"/>
        <end position="256"/>
    </location>
</feature>
<evidence type="ECO:0000256" key="16">
    <source>
        <dbReference type="ARBA" id="ARBA00023204"/>
    </source>
</evidence>
<keyword evidence="4" id="KW-0808">Transferase</keyword>
<dbReference type="Pfam" id="PF21686">
    <property type="entry name" value="LigD_Prim-Pol"/>
    <property type="match status" value="1"/>
</dbReference>
<accession>A0ABT9WY73</accession>
<evidence type="ECO:0000256" key="15">
    <source>
        <dbReference type="ARBA" id="ARBA00023172"/>
    </source>
</evidence>
<evidence type="ECO:0000256" key="21">
    <source>
        <dbReference type="ARBA" id="ARBA00049981"/>
    </source>
</evidence>
<dbReference type="GO" id="GO:0003910">
    <property type="term" value="F:DNA ligase (ATP) activity"/>
    <property type="evidence" value="ECO:0007669"/>
    <property type="project" value="UniProtKB-EC"/>
</dbReference>
<evidence type="ECO:0000256" key="10">
    <source>
        <dbReference type="ARBA" id="ARBA00022801"/>
    </source>
</evidence>
<dbReference type="PANTHER" id="PTHR42705:SF2">
    <property type="entry name" value="BIFUNCTIONAL NON-HOMOLOGOUS END JOINING PROTEIN LIGD"/>
    <property type="match status" value="1"/>
</dbReference>
<dbReference type="Gene3D" id="3.30.470.30">
    <property type="entry name" value="DNA ligase/mRNA capping enzyme"/>
    <property type="match status" value="1"/>
</dbReference>
<evidence type="ECO:0000256" key="9">
    <source>
        <dbReference type="ARBA" id="ARBA00022763"/>
    </source>
</evidence>
<dbReference type="NCBIfam" id="TIGR02778">
    <property type="entry name" value="ligD_pol"/>
    <property type="match status" value="1"/>
</dbReference>
<dbReference type="Proteomes" id="UP001223586">
    <property type="component" value="Unassembled WGS sequence"/>
</dbReference>
<dbReference type="EMBL" id="JAUSTT010000037">
    <property type="protein sequence ID" value="MDQ0178238.1"/>
    <property type="molecule type" value="Genomic_DNA"/>
</dbReference>
<evidence type="ECO:0000256" key="19">
    <source>
        <dbReference type="ARBA" id="ARBA00029943"/>
    </source>
</evidence>
<dbReference type="PROSITE" id="PS00333">
    <property type="entry name" value="DNA_LIGASE_A2"/>
    <property type="match status" value="1"/>
</dbReference>
<dbReference type="SUPFAM" id="SSF56091">
    <property type="entry name" value="DNA ligase/mRNA capping enzyme, catalytic domain"/>
    <property type="match status" value="1"/>
</dbReference>
<comment type="caution">
    <text evidence="24">The sequence shown here is derived from an EMBL/GenBank/DDBJ whole genome shotgun (WGS) entry which is preliminary data.</text>
</comment>
<proteinExistence type="inferred from homology"/>
<keyword evidence="13" id="KW-0239">DNA-directed DNA polymerase</keyword>
<dbReference type="NCBIfam" id="TIGR02776">
    <property type="entry name" value="NHEJ_ligase_prk"/>
    <property type="match status" value="1"/>
</dbReference>
<protein>
    <recommendedName>
        <fullName evidence="2">DNA ligase (ATP)</fullName>
        <ecNumber evidence="2">6.5.1.1</ecNumber>
    </recommendedName>
    <alternativeName>
        <fullName evidence="19">NHEJ DNA polymerase</fullName>
    </alternativeName>
</protein>
<keyword evidence="3 24" id="KW-0436">Ligase</keyword>
<keyword evidence="5" id="KW-0548">Nucleotidyltransferase</keyword>
<dbReference type="InterPro" id="IPR052171">
    <property type="entry name" value="NHEJ_LigD"/>
</dbReference>
<dbReference type="NCBIfam" id="NF007211">
    <property type="entry name" value="PRK09633.1"/>
    <property type="match status" value="1"/>
</dbReference>
<organism evidence="24 25">
    <name type="scientific">Bacillus chungangensis</name>
    <dbReference type="NCBI Taxonomy" id="587633"/>
    <lineage>
        <taxon>Bacteria</taxon>
        <taxon>Bacillati</taxon>
        <taxon>Bacillota</taxon>
        <taxon>Bacilli</taxon>
        <taxon>Bacillales</taxon>
        <taxon>Bacillaceae</taxon>
        <taxon>Bacillus</taxon>
    </lineage>
</organism>
<evidence type="ECO:0000256" key="22">
    <source>
        <dbReference type="ARBA" id="ARBA00049990"/>
    </source>
</evidence>
<evidence type="ECO:0000256" key="17">
    <source>
        <dbReference type="ARBA" id="ARBA00023211"/>
    </source>
</evidence>
<evidence type="ECO:0000256" key="8">
    <source>
        <dbReference type="ARBA" id="ARBA00022741"/>
    </source>
</evidence>
<keyword evidence="7" id="KW-0479">Metal-binding</keyword>
<reference evidence="24 25" key="1">
    <citation type="submission" date="2023-07" db="EMBL/GenBank/DDBJ databases">
        <title>Genomic Encyclopedia of Type Strains, Phase IV (KMG-IV): sequencing the most valuable type-strain genomes for metagenomic binning, comparative biology and taxonomic classification.</title>
        <authorList>
            <person name="Goeker M."/>
        </authorList>
    </citation>
    <scope>NUCLEOTIDE SEQUENCE [LARGE SCALE GENOMIC DNA]</scope>
    <source>
        <strain evidence="24 25">DSM 23837</strain>
    </source>
</reference>
<evidence type="ECO:0000256" key="3">
    <source>
        <dbReference type="ARBA" id="ARBA00022598"/>
    </source>
</evidence>
<comment type="similarity">
    <text evidence="21">In the C-terminal section; belongs to the ATP-dependent DNA ligase family.</text>
</comment>
<keyword evidence="17" id="KW-0464">Manganese</keyword>
<evidence type="ECO:0000259" key="23">
    <source>
        <dbReference type="PROSITE" id="PS50160"/>
    </source>
</evidence>
<evidence type="ECO:0000256" key="5">
    <source>
        <dbReference type="ARBA" id="ARBA00022695"/>
    </source>
</evidence>